<protein>
    <submittedName>
        <fullName evidence="1">Uncharacterized protein</fullName>
    </submittedName>
</protein>
<proteinExistence type="predicted"/>
<evidence type="ECO:0000313" key="2">
    <source>
        <dbReference type="Proteomes" id="UP000199202"/>
    </source>
</evidence>
<reference evidence="1 2" key="1">
    <citation type="submission" date="2016-10" db="EMBL/GenBank/DDBJ databases">
        <authorList>
            <person name="de Groot N.N."/>
        </authorList>
    </citation>
    <scope>NUCLEOTIDE SEQUENCE [LARGE SCALE GENOMIC DNA]</scope>
    <source>
        <strain evidence="1 2">CGMCC 4.6533</strain>
    </source>
</reference>
<name>A0A1G9EFW3_9ACTN</name>
<accession>A0A1G9EFW3</accession>
<keyword evidence="2" id="KW-1185">Reference proteome</keyword>
<gene>
    <name evidence="1" type="ORF">SAMN05421869_118147</name>
</gene>
<dbReference type="AlphaFoldDB" id="A0A1G9EFW3"/>
<dbReference type="STRING" id="633440.SAMN05421869_118147"/>
<organism evidence="1 2">
    <name type="scientific">Nonomuraea jiangxiensis</name>
    <dbReference type="NCBI Taxonomy" id="633440"/>
    <lineage>
        <taxon>Bacteria</taxon>
        <taxon>Bacillati</taxon>
        <taxon>Actinomycetota</taxon>
        <taxon>Actinomycetes</taxon>
        <taxon>Streptosporangiales</taxon>
        <taxon>Streptosporangiaceae</taxon>
        <taxon>Nonomuraea</taxon>
    </lineage>
</organism>
<sequence>MGSNHIDDLRFIAGKLKPVNLTGAAGGHFEGLRIGYLPQGVTLWSTYTSQGGERDYRSRTWRADGKSITLTAEWLHGRPLTRWARQSLDLRLESPTPMHGEAAVHRSEDGSALVWKGRHGEGYALTAAGGLGDELDRVFAGLTPDVPGQLGGSPHGPG</sequence>
<evidence type="ECO:0000313" key="1">
    <source>
        <dbReference type="EMBL" id="SDK75039.1"/>
    </source>
</evidence>
<dbReference type="EMBL" id="FNDJ01000018">
    <property type="protein sequence ID" value="SDK75039.1"/>
    <property type="molecule type" value="Genomic_DNA"/>
</dbReference>
<dbReference type="Proteomes" id="UP000199202">
    <property type="component" value="Unassembled WGS sequence"/>
</dbReference>